<organism evidence="2 3">
    <name type="scientific">Sphingobium cloacae</name>
    <dbReference type="NCBI Taxonomy" id="120107"/>
    <lineage>
        <taxon>Bacteria</taxon>
        <taxon>Pseudomonadati</taxon>
        <taxon>Pseudomonadota</taxon>
        <taxon>Alphaproteobacteria</taxon>
        <taxon>Sphingomonadales</taxon>
        <taxon>Sphingomonadaceae</taxon>
        <taxon>Sphingobium</taxon>
    </lineage>
</organism>
<sequence>MQRRAALCSAFIGAALTTLTPAFAQTASTPAAKMDMAGVRIGMTEAEARAALTAFDPSMRIIRTTSRYNYAAGEGRPENLSTPEFLDRLEVQPAGGGFELFIVYFATPPSEPRVIAIERPNLAHTQNPPTQQQFRAGLLAKYGQPSFAEPHQLVWEEAGKPRCAFTRRGNRPYVGHELSRNRIVPTFQNERRYQSLGLTLASDPAACGQVLTYTYGIWSGPVRAAKASLIDLGAVWSAEIRSSQWVNGLKAEAKRKADAQAQAPKL</sequence>
<accession>A0A1E1F1E4</accession>
<evidence type="ECO:0000256" key="1">
    <source>
        <dbReference type="SAM" id="SignalP"/>
    </source>
</evidence>
<evidence type="ECO:0000313" key="3">
    <source>
        <dbReference type="Proteomes" id="UP000218272"/>
    </source>
</evidence>
<dbReference type="OrthoDB" id="8557918at2"/>
<reference evidence="2 3" key="1">
    <citation type="submission" date="2016-10" db="EMBL/GenBank/DDBJ databases">
        <title>Complete Genome Sequence of the Nonylphenol-Degrading Bacterium Sphingobium cloacae JCM 10874T.</title>
        <authorList>
            <person name="Ootsuka M."/>
            <person name="Nishizawa T."/>
            <person name="Ohta H."/>
        </authorList>
    </citation>
    <scope>NUCLEOTIDE SEQUENCE [LARGE SCALE GENOMIC DNA]</scope>
    <source>
        <strain evidence="2 3">JCM 10874</strain>
    </source>
</reference>
<feature type="signal peptide" evidence="1">
    <location>
        <begin position="1"/>
        <end position="24"/>
    </location>
</feature>
<dbReference type="EMBL" id="AP017655">
    <property type="protein sequence ID" value="BAV64333.1"/>
    <property type="molecule type" value="Genomic_DNA"/>
</dbReference>
<keyword evidence="3" id="KW-1185">Reference proteome</keyword>
<keyword evidence="1" id="KW-0732">Signal</keyword>
<name>A0A1E1F1E4_9SPHN</name>
<proteinExistence type="predicted"/>
<feature type="chain" id="PRO_5009112460" evidence="1">
    <location>
        <begin position="25"/>
        <end position="266"/>
    </location>
</feature>
<gene>
    <name evidence="2" type="ORF">SCLO_1012930</name>
</gene>
<dbReference type="KEGG" id="sclo:SCLO_1012930"/>
<dbReference type="AlphaFoldDB" id="A0A1E1F1E4"/>
<protein>
    <submittedName>
        <fullName evidence="2">Uncharacterized protein</fullName>
    </submittedName>
</protein>
<dbReference type="Proteomes" id="UP000218272">
    <property type="component" value="Chromosome SCLO_1"/>
</dbReference>
<evidence type="ECO:0000313" key="2">
    <source>
        <dbReference type="EMBL" id="BAV64333.1"/>
    </source>
</evidence>
<dbReference type="RefSeq" id="WP_145980667.1">
    <property type="nucleotide sequence ID" value="NZ_AP017655.1"/>
</dbReference>